<dbReference type="AlphaFoldDB" id="A0AAV9ZAI3"/>
<evidence type="ECO:0000313" key="1">
    <source>
        <dbReference type="EMBL" id="KAK6975148.1"/>
    </source>
</evidence>
<name>A0AAV9ZAI3_9AGAR</name>
<gene>
    <name evidence="1" type="ORF">R3P38DRAFT_3238103</name>
</gene>
<comment type="caution">
    <text evidence="1">The sequence shown here is derived from an EMBL/GenBank/DDBJ whole genome shotgun (WGS) entry which is preliminary data.</text>
</comment>
<organism evidence="1 2">
    <name type="scientific">Favolaschia claudopus</name>
    <dbReference type="NCBI Taxonomy" id="2862362"/>
    <lineage>
        <taxon>Eukaryota</taxon>
        <taxon>Fungi</taxon>
        <taxon>Dikarya</taxon>
        <taxon>Basidiomycota</taxon>
        <taxon>Agaricomycotina</taxon>
        <taxon>Agaricomycetes</taxon>
        <taxon>Agaricomycetidae</taxon>
        <taxon>Agaricales</taxon>
        <taxon>Marasmiineae</taxon>
        <taxon>Mycenaceae</taxon>
        <taxon>Favolaschia</taxon>
    </lineage>
</organism>
<dbReference type="EMBL" id="JAWWNJ010000174">
    <property type="protein sequence ID" value="KAK6975148.1"/>
    <property type="molecule type" value="Genomic_DNA"/>
</dbReference>
<evidence type="ECO:0000313" key="2">
    <source>
        <dbReference type="Proteomes" id="UP001362999"/>
    </source>
</evidence>
<dbReference type="Proteomes" id="UP001362999">
    <property type="component" value="Unassembled WGS sequence"/>
</dbReference>
<reference evidence="1 2" key="1">
    <citation type="journal article" date="2024" name="J Genomics">
        <title>Draft genome sequencing and assembly of Favolaschia claudopus CIRM-BRFM 2984 isolated from oak limbs.</title>
        <authorList>
            <person name="Navarro D."/>
            <person name="Drula E."/>
            <person name="Chaduli D."/>
            <person name="Cazenave R."/>
            <person name="Ahrendt S."/>
            <person name="Wang J."/>
            <person name="Lipzen A."/>
            <person name="Daum C."/>
            <person name="Barry K."/>
            <person name="Grigoriev I.V."/>
            <person name="Favel A."/>
            <person name="Rosso M.N."/>
            <person name="Martin F."/>
        </authorList>
    </citation>
    <scope>NUCLEOTIDE SEQUENCE [LARGE SCALE GENOMIC DNA]</scope>
    <source>
        <strain evidence="1 2">CIRM-BRFM 2984</strain>
    </source>
</reference>
<protein>
    <submittedName>
        <fullName evidence="1">Uncharacterized protein</fullName>
    </submittedName>
</protein>
<keyword evidence="2" id="KW-1185">Reference proteome</keyword>
<accession>A0AAV9ZAI3</accession>
<proteinExistence type="predicted"/>
<sequence length="182" mass="20249">MHPPHHIADVVVCAVELTSYMDSLLMNGNEVRAARLSPLPALLTAPYLLPIPNQRVPAVSAIPPHPSLHQPLSPYSQPLPPSNSSTPPPARLDIGILTVFHVGGMNLQLETNQVSFLFFCFSEVDRKGLFTVPVYPGPESSVPLRHGQGRSVVREVDAHLQRTRLEWWRVGRVKWNKYDSIV</sequence>